<dbReference type="GO" id="GO:0015218">
    <property type="term" value="F:pyrimidine nucleotide transmembrane transporter activity"/>
    <property type="evidence" value="ECO:0007669"/>
    <property type="project" value="InterPro"/>
</dbReference>
<keyword evidence="5" id="KW-0677">Repeat</keyword>
<accession>A0A183J2S6</accession>
<comment type="subcellular location">
    <subcellularLocation>
        <location evidence="1">Mitochondrion inner membrane</location>
        <topology evidence="1">Multi-pass membrane protein</topology>
    </subcellularLocation>
</comment>
<dbReference type="Gene3D" id="1.50.40.10">
    <property type="entry name" value="Mitochondrial carrier domain"/>
    <property type="match status" value="2"/>
</dbReference>
<dbReference type="InterPro" id="IPR018108">
    <property type="entry name" value="MCP_transmembrane"/>
</dbReference>
<keyword evidence="9 10" id="KW-0472">Membrane</keyword>
<gene>
    <name evidence="12" type="ORF">SBAD_LOCUS10174</name>
</gene>
<dbReference type="InterPro" id="IPR002067">
    <property type="entry name" value="MCP"/>
</dbReference>
<keyword evidence="8" id="KW-0496">Mitochondrion</keyword>
<dbReference type="SUPFAM" id="SSF103506">
    <property type="entry name" value="Mitochondrial carrier"/>
    <property type="match status" value="1"/>
</dbReference>
<dbReference type="PANTHER" id="PTHR45829">
    <property type="entry name" value="MITOCHONDRIAL CARRIER PROTEIN RIM2"/>
    <property type="match status" value="1"/>
</dbReference>
<evidence type="ECO:0000313" key="14">
    <source>
        <dbReference type="WBParaSite" id="SBAD_0001053801-mRNA-1"/>
    </source>
</evidence>
<dbReference type="PROSITE" id="PS50920">
    <property type="entry name" value="SOLCAR"/>
    <property type="match status" value="2"/>
</dbReference>
<evidence type="ECO:0000256" key="5">
    <source>
        <dbReference type="ARBA" id="ARBA00022737"/>
    </source>
</evidence>
<dbReference type="EMBL" id="UZAM01013719">
    <property type="protein sequence ID" value="VDP29637.1"/>
    <property type="molecule type" value="Genomic_DNA"/>
</dbReference>
<dbReference type="GO" id="GO:0005743">
    <property type="term" value="C:mitochondrial inner membrane"/>
    <property type="evidence" value="ECO:0007669"/>
    <property type="project" value="UniProtKB-SubCell"/>
</dbReference>
<evidence type="ECO:0000256" key="9">
    <source>
        <dbReference type="ARBA" id="ARBA00023136"/>
    </source>
</evidence>
<protein>
    <submittedName>
        <fullName evidence="14">Mitochondrial carrier protein</fullName>
    </submittedName>
</protein>
<feature type="repeat" description="Solcar" evidence="10">
    <location>
        <begin position="1"/>
        <end position="146"/>
    </location>
</feature>
<dbReference type="AlphaFoldDB" id="A0A183J2S6"/>
<feature type="repeat" description="Solcar" evidence="10">
    <location>
        <begin position="240"/>
        <end position="324"/>
    </location>
</feature>
<dbReference type="OrthoDB" id="269120at2759"/>
<keyword evidence="3 11" id="KW-0813">Transport</keyword>
<evidence type="ECO:0000256" key="2">
    <source>
        <dbReference type="ARBA" id="ARBA00006375"/>
    </source>
</evidence>
<dbReference type="Proteomes" id="UP000270296">
    <property type="component" value="Unassembled WGS sequence"/>
</dbReference>
<keyword evidence="7" id="KW-1133">Transmembrane helix</keyword>
<evidence type="ECO:0000256" key="6">
    <source>
        <dbReference type="ARBA" id="ARBA00022792"/>
    </source>
</evidence>
<comment type="similarity">
    <text evidence="2 11">Belongs to the mitochondrial carrier (TC 2.A.29) family.</text>
</comment>
<evidence type="ECO:0000256" key="11">
    <source>
        <dbReference type="RuleBase" id="RU000488"/>
    </source>
</evidence>
<evidence type="ECO:0000256" key="4">
    <source>
        <dbReference type="ARBA" id="ARBA00022692"/>
    </source>
</evidence>
<keyword evidence="13" id="KW-1185">Reference proteome</keyword>
<dbReference type="PANTHER" id="PTHR45829:SF4">
    <property type="entry name" value="MITOCHONDRIAL CARRIER PROTEIN RIM2"/>
    <property type="match status" value="1"/>
</dbReference>
<proteinExistence type="inferred from homology"/>
<reference evidence="12 13" key="2">
    <citation type="submission" date="2018-11" db="EMBL/GenBank/DDBJ databases">
        <authorList>
            <consortium name="Pathogen Informatics"/>
        </authorList>
    </citation>
    <scope>NUCLEOTIDE SEQUENCE [LARGE SCALE GENOMIC DNA]</scope>
</reference>
<dbReference type="Pfam" id="PF00153">
    <property type="entry name" value="Mito_carr"/>
    <property type="match status" value="4"/>
</dbReference>
<keyword evidence="6" id="KW-0999">Mitochondrion inner membrane</keyword>
<evidence type="ECO:0000256" key="3">
    <source>
        <dbReference type="ARBA" id="ARBA00022448"/>
    </source>
</evidence>
<evidence type="ECO:0000256" key="10">
    <source>
        <dbReference type="PROSITE-ProRule" id="PRU00282"/>
    </source>
</evidence>
<name>A0A183J2S6_9BILA</name>
<organism evidence="14">
    <name type="scientific">Soboliphyme baturini</name>
    <dbReference type="NCBI Taxonomy" id="241478"/>
    <lineage>
        <taxon>Eukaryota</taxon>
        <taxon>Metazoa</taxon>
        <taxon>Ecdysozoa</taxon>
        <taxon>Nematoda</taxon>
        <taxon>Enoplea</taxon>
        <taxon>Dorylaimia</taxon>
        <taxon>Dioctophymatida</taxon>
        <taxon>Dioctophymatoidea</taxon>
        <taxon>Soboliphymatidae</taxon>
        <taxon>Soboliphyme</taxon>
    </lineage>
</organism>
<evidence type="ECO:0000256" key="1">
    <source>
        <dbReference type="ARBA" id="ARBA00004448"/>
    </source>
</evidence>
<keyword evidence="4 10" id="KW-0812">Transmembrane</keyword>
<evidence type="ECO:0000256" key="8">
    <source>
        <dbReference type="ARBA" id="ARBA00023128"/>
    </source>
</evidence>
<dbReference type="InterPro" id="IPR049562">
    <property type="entry name" value="SLC25A33/36-like"/>
</dbReference>
<evidence type="ECO:0000256" key="7">
    <source>
        <dbReference type="ARBA" id="ARBA00022989"/>
    </source>
</evidence>
<reference evidence="14" key="1">
    <citation type="submission" date="2016-06" db="UniProtKB">
        <authorList>
            <consortium name="WormBaseParasite"/>
        </authorList>
    </citation>
    <scope>IDENTIFICATION</scope>
</reference>
<evidence type="ECO:0000313" key="12">
    <source>
        <dbReference type="EMBL" id="VDP29637.1"/>
    </source>
</evidence>
<sequence length="327" mass="36580">MTHFVGGGVAGTISAAVTCPLEVVKTRLQSSIEKPKLSVGCRVDVNGHGYRVSGIRTAMAFPKLAPLNFTRNVLDRVQVFDNYRLASATKRSISDRVRGMNLFKHFRYIIHTEGVAALWKGLGPILIGVVPSRAIYFCTYGNTKRLLNDRWTPNTVPVHMASAASAGFVTSTLSNPIWMVKTRLQLDHGVGQRKMNACGCGVTASYAGISETMIHFVTYEYLRDWYLRRSLRTSNDVCGSDFAVLMLFGGIARMIATVITYPHELARTRLREKGNKYTGFCNVLVRVFHEESWRAWYNGMGIHLIKTIPNSAVLMVTYELTVYLLKQ</sequence>
<dbReference type="InterPro" id="IPR023395">
    <property type="entry name" value="MCP_dom_sf"/>
</dbReference>
<dbReference type="GO" id="GO:1990519">
    <property type="term" value="P:pyrimidine nucleotide import into mitochondrion"/>
    <property type="evidence" value="ECO:0007669"/>
    <property type="project" value="TreeGrafter"/>
</dbReference>
<dbReference type="PRINTS" id="PR00926">
    <property type="entry name" value="MITOCARRIER"/>
</dbReference>
<dbReference type="WBParaSite" id="SBAD_0001053801-mRNA-1">
    <property type="protein sequence ID" value="SBAD_0001053801-mRNA-1"/>
    <property type="gene ID" value="SBAD_0001053801"/>
</dbReference>
<evidence type="ECO:0000313" key="13">
    <source>
        <dbReference type="Proteomes" id="UP000270296"/>
    </source>
</evidence>